<reference evidence="1" key="1">
    <citation type="journal article" date="2019" name="bioRxiv">
        <title>The Genome of the Zebra Mussel, Dreissena polymorpha: A Resource for Invasive Species Research.</title>
        <authorList>
            <person name="McCartney M.A."/>
            <person name="Auch B."/>
            <person name="Kono T."/>
            <person name="Mallez S."/>
            <person name="Zhang Y."/>
            <person name="Obille A."/>
            <person name="Becker A."/>
            <person name="Abrahante J.E."/>
            <person name="Garbe J."/>
            <person name="Badalamenti J.P."/>
            <person name="Herman A."/>
            <person name="Mangelson H."/>
            <person name="Liachko I."/>
            <person name="Sullivan S."/>
            <person name="Sone E.D."/>
            <person name="Koren S."/>
            <person name="Silverstein K.A.T."/>
            <person name="Beckman K.B."/>
            <person name="Gohl D.M."/>
        </authorList>
    </citation>
    <scope>NUCLEOTIDE SEQUENCE</scope>
    <source>
        <strain evidence="1">Duluth1</strain>
        <tissue evidence="1">Whole animal</tissue>
    </source>
</reference>
<dbReference type="AlphaFoldDB" id="A0A9D4ELT9"/>
<keyword evidence="2" id="KW-1185">Reference proteome</keyword>
<dbReference type="EMBL" id="JAIWYP010000008">
    <property type="protein sequence ID" value="KAH3780345.1"/>
    <property type="molecule type" value="Genomic_DNA"/>
</dbReference>
<gene>
    <name evidence="1" type="ORF">DPMN_158158</name>
</gene>
<proteinExistence type="predicted"/>
<protein>
    <submittedName>
        <fullName evidence="1">Uncharacterized protein</fullName>
    </submittedName>
</protein>
<name>A0A9D4ELT9_DREPO</name>
<sequence length="61" mass="6905">MAHFHKSNRAAIHVQFGYIASASICSHKDDKKRVVCAKISRQTEYISFQNSLLLCGREHTA</sequence>
<evidence type="ECO:0000313" key="2">
    <source>
        <dbReference type="Proteomes" id="UP000828390"/>
    </source>
</evidence>
<reference evidence="1" key="2">
    <citation type="submission" date="2020-11" db="EMBL/GenBank/DDBJ databases">
        <authorList>
            <person name="McCartney M.A."/>
            <person name="Auch B."/>
            <person name="Kono T."/>
            <person name="Mallez S."/>
            <person name="Becker A."/>
            <person name="Gohl D.M."/>
            <person name="Silverstein K.A.T."/>
            <person name="Koren S."/>
            <person name="Bechman K.B."/>
            <person name="Herman A."/>
            <person name="Abrahante J.E."/>
            <person name="Garbe J."/>
        </authorList>
    </citation>
    <scope>NUCLEOTIDE SEQUENCE</scope>
    <source>
        <strain evidence="1">Duluth1</strain>
        <tissue evidence="1">Whole animal</tissue>
    </source>
</reference>
<accession>A0A9D4ELT9</accession>
<dbReference type="Proteomes" id="UP000828390">
    <property type="component" value="Unassembled WGS sequence"/>
</dbReference>
<evidence type="ECO:0000313" key="1">
    <source>
        <dbReference type="EMBL" id="KAH3780345.1"/>
    </source>
</evidence>
<organism evidence="1 2">
    <name type="scientific">Dreissena polymorpha</name>
    <name type="common">Zebra mussel</name>
    <name type="synonym">Mytilus polymorpha</name>
    <dbReference type="NCBI Taxonomy" id="45954"/>
    <lineage>
        <taxon>Eukaryota</taxon>
        <taxon>Metazoa</taxon>
        <taxon>Spiralia</taxon>
        <taxon>Lophotrochozoa</taxon>
        <taxon>Mollusca</taxon>
        <taxon>Bivalvia</taxon>
        <taxon>Autobranchia</taxon>
        <taxon>Heteroconchia</taxon>
        <taxon>Euheterodonta</taxon>
        <taxon>Imparidentia</taxon>
        <taxon>Neoheterodontei</taxon>
        <taxon>Myida</taxon>
        <taxon>Dreissenoidea</taxon>
        <taxon>Dreissenidae</taxon>
        <taxon>Dreissena</taxon>
    </lineage>
</organism>
<comment type="caution">
    <text evidence="1">The sequence shown here is derived from an EMBL/GenBank/DDBJ whole genome shotgun (WGS) entry which is preliminary data.</text>
</comment>